<proteinExistence type="predicted"/>
<accession>A0A3P8VYS4</accession>
<evidence type="ECO:0000259" key="3">
    <source>
        <dbReference type="PROSITE" id="PS50158"/>
    </source>
</evidence>
<dbReference type="Gene3D" id="4.10.60.10">
    <property type="entry name" value="Zinc finger, CCHC-type"/>
    <property type="match status" value="1"/>
</dbReference>
<evidence type="ECO:0000313" key="5">
    <source>
        <dbReference type="Proteomes" id="UP000265120"/>
    </source>
</evidence>
<feature type="region of interest" description="Disordered" evidence="2">
    <location>
        <begin position="150"/>
        <end position="194"/>
    </location>
</feature>
<dbReference type="PROSITE" id="PS50158">
    <property type="entry name" value="ZF_CCHC"/>
    <property type="match status" value="1"/>
</dbReference>
<keyword evidence="1" id="KW-0863">Zinc-finger</keyword>
<dbReference type="SMART" id="SM00343">
    <property type="entry name" value="ZnF_C2HC"/>
    <property type="match status" value="1"/>
</dbReference>
<protein>
    <recommendedName>
        <fullName evidence="3">CCHC-type domain-containing protein</fullName>
    </recommendedName>
</protein>
<dbReference type="GO" id="GO:0008270">
    <property type="term" value="F:zinc ion binding"/>
    <property type="evidence" value="ECO:0007669"/>
    <property type="project" value="UniProtKB-KW"/>
</dbReference>
<dbReference type="InParanoid" id="A0A3P8VYS4"/>
<dbReference type="Pfam" id="PF00098">
    <property type="entry name" value="zf-CCHC"/>
    <property type="match status" value="1"/>
</dbReference>
<feature type="compositionally biased region" description="Acidic residues" evidence="2">
    <location>
        <begin position="184"/>
        <end position="194"/>
    </location>
</feature>
<evidence type="ECO:0000313" key="4">
    <source>
        <dbReference type="Ensembl" id="ENSCSEP00000017550.1"/>
    </source>
</evidence>
<dbReference type="AlphaFoldDB" id="A0A3P8VYS4"/>
<sequence>MTPDLQPRFCFLPLLRLGINDDEDPKGPYQQLLKNALLQGLLPEIKNWLEKNNVGLLTQTLAEFTTWTNHAERVAKNKKKVRATADTFYESESNEEVFYQGERGRDVNRGRGRGVFRAGGRGVKGGRSRSREGECWNCGKIGHWARDCRAPPKVRGQSMTRRRNKQKNILMKPPKKRGHLINIEQDDFESDKET</sequence>
<dbReference type="InterPro" id="IPR001878">
    <property type="entry name" value="Znf_CCHC"/>
</dbReference>
<keyword evidence="5" id="KW-1185">Reference proteome</keyword>
<dbReference type="GO" id="GO:0003676">
    <property type="term" value="F:nucleic acid binding"/>
    <property type="evidence" value="ECO:0007669"/>
    <property type="project" value="InterPro"/>
</dbReference>
<reference evidence="4 5" key="1">
    <citation type="journal article" date="2014" name="Nat. Genet.">
        <title>Whole-genome sequence of a flatfish provides insights into ZW sex chromosome evolution and adaptation to a benthic lifestyle.</title>
        <authorList>
            <person name="Chen S."/>
            <person name="Zhang G."/>
            <person name="Shao C."/>
            <person name="Huang Q."/>
            <person name="Liu G."/>
            <person name="Zhang P."/>
            <person name="Song W."/>
            <person name="An N."/>
            <person name="Chalopin D."/>
            <person name="Volff J.N."/>
            <person name="Hong Y."/>
            <person name="Li Q."/>
            <person name="Sha Z."/>
            <person name="Zhou H."/>
            <person name="Xie M."/>
            <person name="Yu Q."/>
            <person name="Liu Y."/>
            <person name="Xiang H."/>
            <person name="Wang N."/>
            <person name="Wu K."/>
            <person name="Yang C."/>
            <person name="Zhou Q."/>
            <person name="Liao X."/>
            <person name="Yang L."/>
            <person name="Hu Q."/>
            <person name="Zhang J."/>
            <person name="Meng L."/>
            <person name="Jin L."/>
            <person name="Tian Y."/>
            <person name="Lian J."/>
            <person name="Yang J."/>
            <person name="Miao G."/>
            <person name="Liu S."/>
            <person name="Liang Z."/>
            <person name="Yan F."/>
            <person name="Li Y."/>
            <person name="Sun B."/>
            <person name="Zhang H."/>
            <person name="Zhang J."/>
            <person name="Zhu Y."/>
            <person name="Du M."/>
            <person name="Zhao Y."/>
            <person name="Schartl M."/>
            <person name="Tang Q."/>
            <person name="Wang J."/>
        </authorList>
    </citation>
    <scope>NUCLEOTIDE SEQUENCE</scope>
</reference>
<evidence type="ECO:0000256" key="2">
    <source>
        <dbReference type="SAM" id="MobiDB-lite"/>
    </source>
</evidence>
<reference evidence="4" key="2">
    <citation type="submission" date="2025-08" db="UniProtKB">
        <authorList>
            <consortium name="Ensembl"/>
        </authorList>
    </citation>
    <scope>IDENTIFICATION</scope>
</reference>
<dbReference type="Proteomes" id="UP000265120">
    <property type="component" value="Chromosome W"/>
</dbReference>
<organism evidence="4 5">
    <name type="scientific">Cynoglossus semilaevis</name>
    <name type="common">Tongue sole</name>
    <dbReference type="NCBI Taxonomy" id="244447"/>
    <lineage>
        <taxon>Eukaryota</taxon>
        <taxon>Metazoa</taxon>
        <taxon>Chordata</taxon>
        <taxon>Craniata</taxon>
        <taxon>Vertebrata</taxon>
        <taxon>Euteleostomi</taxon>
        <taxon>Actinopterygii</taxon>
        <taxon>Neopterygii</taxon>
        <taxon>Teleostei</taxon>
        <taxon>Neoteleostei</taxon>
        <taxon>Acanthomorphata</taxon>
        <taxon>Carangaria</taxon>
        <taxon>Pleuronectiformes</taxon>
        <taxon>Pleuronectoidei</taxon>
        <taxon>Cynoglossidae</taxon>
        <taxon>Cynoglossinae</taxon>
        <taxon>Cynoglossus</taxon>
    </lineage>
</organism>
<evidence type="ECO:0000256" key="1">
    <source>
        <dbReference type="PROSITE-ProRule" id="PRU00047"/>
    </source>
</evidence>
<dbReference type="Ensembl" id="ENSCSET00000017768.1">
    <property type="protein sequence ID" value="ENSCSEP00000017550.1"/>
    <property type="gene ID" value="ENSCSEG00000011255.1"/>
</dbReference>
<feature type="domain" description="CCHC-type" evidence="3">
    <location>
        <begin position="135"/>
        <end position="149"/>
    </location>
</feature>
<dbReference type="SUPFAM" id="SSF57756">
    <property type="entry name" value="Retrovirus zinc finger-like domains"/>
    <property type="match status" value="1"/>
</dbReference>
<keyword evidence="1" id="KW-0862">Zinc</keyword>
<reference evidence="4" key="3">
    <citation type="submission" date="2025-09" db="UniProtKB">
        <authorList>
            <consortium name="Ensembl"/>
        </authorList>
    </citation>
    <scope>IDENTIFICATION</scope>
</reference>
<name>A0A3P8VYS4_CYNSE</name>
<keyword evidence="1" id="KW-0479">Metal-binding</keyword>
<dbReference type="InterPro" id="IPR036875">
    <property type="entry name" value="Znf_CCHC_sf"/>
</dbReference>